<proteinExistence type="predicted"/>
<sequence>MTDAGTGSETAIDHPAHWQRRWHEILDIHAPEEDDAISQTGSPQSLPDVGDDSRLHTAFWSVGSTDDADARRQLISILPAGELMLARLEAHLSRAPETIDADQARLLLRQGLMSINSLNLEAPEPDAPVRLLDESLEPLLSAFATADSPFIHFRDMLGELAQQHSGQVGMQAFYFLSEPLYQLAASYEVADWIRWPLCAAPDADDPTLPIYQLAVGGWSAGWDSQGLFLFDRRHEVQKSR</sequence>
<evidence type="ECO:0000313" key="2">
    <source>
        <dbReference type="Proteomes" id="UP000325161"/>
    </source>
</evidence>
<name>A0A5C0AXY5_9BURK</name>
<accession>A0A5C0AXY5</accession>
<reference evidence="1 2" key="1">
    <citation type="submission" date="2019-08" db="EMBL/GenBank/DDBJ databases">
        <title>Amphibian skin-associated Pigmentiphaga: genome sequence and occurrence across geography and hosts.</title>
        <authorList>
            <person name="Bletz M.C."/>
            <person name="Bunk B."/>
            <person name="Sproeer C."/>
            <person name="Biwer P."/>
            <person name="Reiter S."/>
            <person name="Rabemananjara F.C.E."/>
            <person name="Schulz S."/>
            <person name="Overmann J."/>
            <person name="Vences M."/>
        </authorList>
    </citation>
    <scope>NUCLEOTIDE SEQUENCE [LARGE SCALE GENOMIC DNA]</scope>
    <source>
        <strain evidence="1 2">Mada1488</strain>
    </source>
</reference>
<dbReference type="KEGG" id="pacr:FXN63_07420"/>
<dbReference type="OrthoDB" id="9153091at2"/>
<organism evidence="1 2">
    <name type="scientific">Pigmentiphaga aceris</name>
    <dbReference type="NCBI Taxonomy" id="1940612"/>
    <lineage>
        <taxon>Bacteria</taxon>
        <taxon>Pseudomonadati</taxon>
        <taxon>Pseudomonadota</taxon>
        <taxon>Betaproteobacteria</taxon>
        <taxon>Burkholderiales</taxon>
        <taxon>Alcaligenaceae</taxon>
        <taxon>Pigmentiphaga</taxon>
    </lineage>
</organism>
<dbReference type="RefSeq" id="WP_148814073.1">
    <property type="nucleotide sequence ID" value="NZ_CP043046.1"/>
</dbReference>
<evidence type="ECO:0000313" key="1">
    <source>
        <dbReference type="EMBL" id="QEI05690.1"/>
    </source>
</evidence>
<dbReference type="EMBL" id="CP043046">
    <property type="protein sequence ID" value="QEI05690.1"/>
    <property type="molecule type" value="Genomic_DNA"/>
</dbReference>
<dbReference type="Proteomes" id="UP000325161">
    <property type="component" value="Chromosome"/>
</dbReference>
<gene>
    <name evidence="1" type="ORF">FXN63_07420</name>
</gene>
<keyword evidence="2" id="KW-1185">Reference proteome</keyword>
<dbReference type="AlphaFoldDB" id="A0A5C0AXY5"/>
<protein>
    <submittedName>
        <fullName evidence="1">Uncharacterized protein</fullName>
    </submittedName>
</protein>